<dbReference type="AlphaFoldDB" id="A0A699L1G4"/>
<evidence type="ECO:0000256" key="1">
    <source>
        <dbReference type="SAM" id="MobiDB-lite"/>
    </source>
</evidence>
<name>A0A699L1G4_TANCI</name>
<comment type="caution">
    <text evidence="2">The sequence shown here is derived from an EMBL/GenBank/DDBJ whole genome shotgun (WGS) entry which is preliminary data.</text>
</comment>
<reference evidence="2" key="1">
    <citation type="journal article" date="2019" name="Sci. Rep.">
        <title>Draft genome of Tanacetum cinerariifolium, the natural source of mosquito coil.</title>
        <authorList>
            <person name="Yamashiro T."/>
            <person name="Shiraishi A."/>
            <person name="Satake H."/>
            <person name="Nakayama K."/>
        </authorList>
    </citation>
    <scope>NUCLEOTIDE SEQUENCE</scope>
</reference>
<gene>
    <name evidence="2" type="ORF">Tci_686991</name>
</gene>
<accession>A0A699L1G4</accession>
<proteinExistence type="predicted"/>
<feature type="region of interest" description="Disordered" evidence="1">
    <location>
        <begin position="97"/>
        <end position="117"/>
    </location>
</feature>
<evidence type="ECO:0000313" key="2">
    <source>
        <dbReference type="EMBL" id="GFB15020.1"/>
    </source>
</evidence>
<feature type="non-terminal residue" evidence="2">
    <location>
        <position position="184"/>
    </location>
</feature>
<organism evidence="2">
    <name type="scientific">Tanacetum cinerariifolium</name>
    <name type="common">Dalmatian daisy</name>
    <name type="synonym">Chrysanthemum cinerariifolium</name>
    <dbReference type="NCBI Taxonomy" id="118510"/>
    <lineage>
        <taxon>Eukaryota</taxon>
        <taxon>Viridiplantae</taxon>
        <taxon>Streptophyta</taxon>
        <taxon>Embryophyta</taxon>
        <taxon>Tracheophyta</taxon>
        <taxon>Spermatophyta</taxon>
        <taxon>Magnoliopsida</taxon>
        <taxon>eudicotyledons</taxon>
        <taxon>Gunneridae</taxon>
        <taxon>Pentapetalae</taxon>
        <taxon>asterids</taxon>
        <taxon>campanulids</taxon>
        <taxon>Asterales</taxon>
        <taxon>Asteraceae</taxon>
        <taxon>Asteroideae</taxon>
        <taxon>Anthemideae</taxon>
        <taxon>Anthemidinae</taxon>
        <taxon>Tanacetum</taxon>
    </lineage>
</organism>
<sequence>MTGNISYFSDFEEINGVYVTFSGNPKGGKIIDKDTERVVLSFDFKPPDENHVLLRVPRENNMYNVDLKNIVLSGDSTCLFTKATLDESNLWHRRVSDLEDESEGEPMPTQKEPSFVQTSKYVKTPRTSIKPVEHPTQAENLRKDIQKSRGHKHSWNKKACFVCKSLNHLIKDSDYYEKRWFKSL</sequence>
<protein>
    <submittedName>
        <fullName evidence="2">Ribonuclease H-like domain-containing protein</fullName>
    </submittedName>
</protein>
<dbReference type="EMBL" id="BKCJ010562971">
    <property type="protein sequence ID" value="GFB15020.1"/>
    <property type="molecule type" value="Genomic_DNA"/>
</dbReference>